<dbReference type="EMBL" id="PCDP01000032">
    <property type="protein sequence ID" value="PZM14617.1"/>
    <property type="molecule type" value="Genomic_DNA"/>
</dbReference>
<organism evidence="1 2">
    <name type="scientific">Rhizobium tubonense</name>
    <dbReference type="NCBI Taxonomy" id="484088"/>
    <lineage>
        <taxon>Bacteria</taxon>
        <taxon>Pseudomonadati</taxon>
        <taxon>Pseudomonadota</taxon>
        <taxon>Alphaproteobacteria</taxon>
        <taxon>Hyphomicrobiales</taxon>
        <taxon>Rhizobiaceae</taxon>
        <taxon>Rhizobium/Agrobacterium group</taxon>
        <taxon>Rhizobium</taxon>
    </lineage>
</organism>
<sequence length="48" mass="5444">MNQWPADEGAAHRRAQIAILEAFNEEKSPEEVRQALLYAATEANLDFK</sequence>
<evidence type="ECO:0008006" key="3">
    <source>
        <dbReference type="Google" id="ProtNLM"/>
    </source>
</evidence>
<name>A0A2W4CPB8_9HYPH</name>
<accession>A0A2W4CPB8</accession>
<dbReference type="InterPro" id="IPR010385">
    <property type="entry name" value="DUF982"/>
</dbReference>
<reference evidence="1 2" key="1">
    <citation type="journal article" date="2018" name="Sci. Rep.">
        <title>Rhizobium tumorigenes sp. nov., a novel plant tumorigenic bacterium isolated from cane gall tumors on thornless blackberry.</title>
        <authorList>
            <person name="Kuzmanovi N."/>
            <person name="Smalla K."/>
            <person name="Gronow S."/>
            <person name="PuBawska J."/>
        </authorList>
    </citation>
    <scope>NUCLEOTIDE SEQUENCE [LARGE SCALE GENOMIC DNA]</scope>
    <source>
        <strain evidence="1 2">CCBAU 85046</strain>
    </source>
</reference>
<dbReference type="Gene3D" id="6.10.250.730">
    <property type="match status" value="1"/>
</dbReference>
<protein>
    <recommendedName>
        <fullName evidence="3">DUF982 domain-containing protein</fullName>
    </recommendedName>
</protein>
<dbReference type="AlphaFoldDB" id="A0A2W4CPB8"/>
<dbReference type="Proteomes" id="UP000248925">
    <property type="component" value="Unassembled WGS sequence"/>
</dbReference>
<gene>
    <name evidence="1" type="ORF">CPY51_10275</name>
</gene>
<dbReference type="RefSeq" id="WP_111160148.1">
    <property type="nucleotide sequence ID" value="NZ_PCDP01000032.1"/>
</dbReference>
<keyword evidence="2" id="KW-1185">Reference proteome</keyword>
<dbReference type="Pfam" id="PF06169">
    <property type="entry name" value="DUF982"/>
    <property type="match status" value="1"/>
</dbReference>
<evidence type="ECO:0000313" key="1">
    <source>
        <dbReference type="EMBL" id="PZM14617.1"/>
    </source>
</evidence>
<dbReference type="OrthoDB" id="8386013at2"/>
<comment type="caution">
    <text evidence="1">The sequence shown here is derived from an EMBL/GenBank/DDBJ whole genome shotgun (WGS) entry which is preliminary data.</text>
</comment>
<proteinExistence type="predicted"/>
<evidence type="ECO:0000313" key="2">
    <source>
        <dbReference type="Proteomes" id="UP000248925"/>
    </source>
</evidence>